<dbReference type="PANTHER" id="PTHR37813">
    <property type="entry name" value="FELS-2 PROPHAGE PROTEIN"/>
    <property type="match status" value="1"/>
</dbReference>
<dbReference type="SUPFAM" id="SSF58113">
    <property type="entry name" value="Apolipoprotein A-I"/>
    <property type="match status" value="1"/>
</dbReference>
<evidence type="ECO:0000313" key="3">
    <source>
        <dbReference type="Proteomes" id="UP000548423"/>
    </source>
</evidence>
<name>A0A852TGL1_9BACI</name>
<accession>A0A852TGL1</accession>
<comment type="caution">
    <text evidence="2">The sequence shown here is derived from an EMBL/GenBank/DDBJ whole genome shotgun (WGS) entry which is preliminary data.</text>
</comment>
<protein>
    <submittedName>
        <fullName evidence="2">DNA-binding protein YbaB</fullName>
    </submittedName>
</protein>
<evidence type="ECO:0000256" key="1">
    <source>
        <dbReference type="SAM" id="Phobius"/>
    </source>
</evidence>
<dbReference type="PANTHER" id="PTHR37813:SF1">
    <property type="entry name" value="FELS-2 PROPHAGE PROTEIN"/>
    <property type="match status" value="1"/>
</dbReference>
<keyword evidence="1" id="KW-0472">Membrane</keyword>
<reference evidence="3" key="1">
    <citation type="submission" date="2020-07" db="EMBL/GenBank/DDBJ databases">
        <authorList>
            <person name="Partida-Martinez L."/>
            <person name="Huntemann M."/>
            <person name="Clum A."/>
            <person name="Wang J."/>
            <person name="Palaniappan K."/>
            <person name="Ritter S."/>
            <person name="Chen I.-M."/>
            <person name="Stamatis D."/>
            <person name="Reddy T."/>
            <person name="O'Malley R."/>
            <person name="Daum C."/>
            <person name="Shapiro N."/>
            <person name="Ivanova N."/>
            <person name="Kyrpides N."/>
            <person name="Woyke T."/>
        </authorList>
    </citation>
    <scope>NUCLEOTIDE SEQUENCE [LARGE SCALE GENOMIC DNA]</scope>
    <source>
        <strain evidence="3">AT2.8</strain>
    </source>
</reference>
<keyword evidence="1" id="KW-0812">Transmembrane</keyword>
<proteinExistence type="predicted"/>
<sequence>MSEREIIVRFDADISGFRQAMGQLESELNGVRNEVGGAMNDVQTEVTQSAGGIKNALKGIGAAIAAAFAVDAVVGFGKTILGTTADLEALNSQYSQVMGGMKDDTDKYLGDMSKAWGKHPNELKKTYMQYVAILKSKGVAEGEAHNLAKGYLNATVDANAFANESMEDTTARFMGGIKGEYDSLDTAMVNLSATMMNDIALKEYGKKFDELSVAQQEQLKVQEAVRQHTSAGVVGQGEREAGSYANTVANLKNTWSELLAEFGSPILEFVNEKLKGLTSAVKGIDIKAVQEGFATFGSYMKDTFGPAFEDLKNGLQFLWDKFKETGGLETAKSLFEGFKETLGYIKENAELVTATLGGLAGAFLAFNMITGINTAIGVFTKLIGALRTGTLLATLAQWGFNTALLANPITWVAIAIGALIAVGILLWKNWDKVSAWLKQTWQSIKDKAVESFEGAKQKVIEFKNSVVEKMTSLKDSVVEKAQALKDGIVDKFNSAKQKASEIFSSIKEKITSPITSAKETILGVVETIKSAFSNMNISIPKPKLPKINVGSKTLFGGKGGIPAVSVPTFSIDWFASGGIVKGSNGGTIVGVGENGGDEAIVPLSNKSRMRPFAEAIAGMIGGGQQSANAGPTINLTLNYNGTGSEEDANDMLNFVERGLNDRLGLKLRFNGVR</sequence>
<reference evidence="3" key="2">
    <citation type="submission" date="2020-08" db="EMBL/GenBank/DDBJ databases">
        <title>The Agave Microbiome: Exploring the role of microbial communities in plant adaptations to desert environments.</title>
        <authorList>
            <person name="Partida-Martinez L.P."/>
        </authorList>
    </citation>
    <scope>NUCLEOTIDE SEQUENCE [LARGE SCALE GENOMIC DNA]</scope>
    <source>
        <strain evidence="3">AT2.8</strain>
    </source>
</reference>
<dbReference type="EMBL" id="JACCBX010000008">
    <property type="protein sequence ID" value="NYE07279.1"/>
    <property type="molecule type" value="Genomic_DNA"/>
</dbReference>
<evidence type="ECO:0000313" key="2">
    <source>
        <dbReference type="EMBL" id="NYE07279.1"/>
    </source>
</evidence>
<organism evidence="2 3">
    <name type="scientific">Neobacillus niacini</name>
    <dbReference type="NCBI Taxonomy" id="86668"/>
    <lineage>
        <taxon>Bacteria</taxon>
        <taxon>Bacillati</taxon>
        <taxon>Bacillota</taxon>
        <taxon>Bacilli</taxon>
        <taxon>Bacillales</taxon>
        <taxon>Bacillaceae</taxon>
        <taxon>Neobacillus</taxon>
    </lineage>
</organism>
<keyword evidence="1" id="KW-1133">Transmembrane helix</keyword>
<dbReference type="GO" id="GO:0003677">
    <property type="term" value="F:DNA binding"/>
    <property type="evidence" value="ECO:0007669"/>
    <property type="project" value="UniProtKB-KW"/>
</dbReference>
<dbReference type="AlphaFoldDB" id="A0A852TGL1"/>
<keyword evidence="2" id="KW-0238">DNA-binding</keyword>
<feature type="transmembrane region" description="Helical" evidence="1">
    <location>
        <begin position="406"/>
        <end position="427"/>
    </location>
</feature>
<dbReference type="Gene3D" id="1.20.120.20">
    <property type="entry name" value="Apolipoprotein"/>
    <property type="match status" value="1"/>
</dbReference>
<gene>
    <name evidence="2" type="ORF">F4694_004064</name>
</gene>
<dbReference type="Proteomes" id="UP000548423">
    <property type="component" value="Unassembled WGS sequence"/>
</dbReference>